<dbReference type="EMBL" id="AMRG01000007">
    <property type="protein sequence ID" value="EKE83889.1"/>
    <property type="molecule type" value="Genomic_DNA"/>
</dbReference>
<keyword evidence="5 8" id="KW-0812">Transmembrane</keyword>
<protein>
    <submittedName>
        <fullName evidence="9">Paraquat-inducible protein A</fullName>
    </submittedName>
</protein>
<dbReference type="NCBIfam" id="TIGR00155">
    <property type="entry name" value="pqiA_fam"/>
    <property type="match status" value="1"/>
</dbReference>
<dbReference type="InterPro" id="IPR005219">
    <property type="entry name" value="PqiA-like_proteobact"/>
</dbReference>
<proteinExistence type="inferred from homology"/>
<dbReference type="OrthoDB" id="9800207at2"/>
<comment type="caution">
    <text evidence="9">The sequence shown here is derived from an EMBL/GenBank/DDBJ whole genome shotgun (WGS) entry which is preliminary data.</text>
</comment>
<dbReference type="InterPro" id="IPR007498">
    <property type="entry name" value="PqiA-like"/>
</dbReference>
<comment type="subcellular location">
    <subcellularLocation>
        <location evidence="1">Cell inner membrane</location>
        <topology evidence="1">Multi-pass membrane protein</topology>
    </subcellularLocation>
</comment>
<evidence type="ECO:0000256" key="3">
    <source>
        <dbReference type="ARBA" id="ARBA00022475"/>
    </source>
</evidence>
<evidence type="ECO:0000256" key="5">
    <source>
        <dbReference type="ARBA" id="ARBA00022692"/>
    </source>
</evidence>
<feature type="transmembrane region" description="Helical" evidence="8">
    <location>
        <begin position="91"/>
        <end position="115"/>
    </location>
</feature>
<feature type="transmembrane region" description="Helical" evidence="8">
    <location>
        <begin position="256"/>
        <end position="277"/>
    </location>
</feature>
<evidence type="ECO:0000313" key="9">
    <source>
        <dbReference type="EMBL" id="EKE83889.1"/>
    </source>
</evidence>
<dbReference type="AlphaFoldDB" id="K2KN48"/>
<accession>K2KN48</accession>
<feature type="transmembrane region" description="Helical" evidence="8">
    <location>
        <begin position="378"/>
        <end position="401"/>
    </location>
</feature>
<dbReference type="eggNOG" id="COG2995">
    <property type="taxonomic scope" value="Bacteria"/>
</dbReference>
<evidence type="ECO:0000256" key="8">
    <source>
        <dbReference type="SAM" id="Phobius"/>
    </source>
</evidence>
<keyword evidence="7 8" id="KW-0472">Membrane</keyword>
<dbReference type="STRING" id="740709.A10D4_07076"/>
<evidence type="ECO:0000256" key="1">
    <source>
        <dbReference type="ARBA" id="ARBA00004429"/>
    </source>
</evidence>
<feature type="transmembrane region" description="Helical" evidence="8">
    <location>
        <begin position="305"/>
        <end position="330"/>
    </location>
</feature>
<feature type="transmembrane region" description="Helical" evidence="8">
    <location>
        <begin position="45"/>
        <end position="64"/>
    </location>
</feature>
<dbReference type="Proteomes" id="UP000014115">
    <property type="component" value="Unassembled WGS sequence"/>
</dbReference>
<evidence type="ECO:0000256" key="2">
    <source>
        <dbReference type="ARBA" id="ARBA00007555"/>
    </source>
</evidence>
<gene>
    <name evidence="9" type="ORF">A10D4_07076</name>
</gene>
<dbReference type="InterPro" id="IPR051800">
    <property type="entry name" value="PqiA-PqiB_transport"/>
</dbReference>
<sequence>MSKIRICPECDWVVELPPLAAGQHACCPRCQHTLAVSYERPAQQAIGYSIAGLVLFLLALPYPFVSFAVRGIQEQIVLLDTALSLLQRQEIWLALVIALTVAVIPALFLAATLYVHSALLFGRQSNAVSWPFLAGTTRALAHMKPWMMADVFLLGALISLTKISSSADIHLGPSFWPYCGFAVLVLWVANHIDYDWLWRRIKPNYRFNADIQVGRTAAEQDYLSCHTCQAINHKQRQYCRRCGENLNFSRWRDQRLTLALLVAASILYIPANLFTMMETVNFNSSTQSTILSGVIQLWQNGEQPIAAIIFFASIVVPVAKIAVLFALLFANRFLPQGAEKARTRLYRVTDFIGRWSMIDVFVVAILVALIHAGTVMAVYPGAAAAAFAGVVILTMFAAMSFDSRWIWQQTKQKERIGG</sequence>
<feature type="transmembrane region" description="Helical" evidence="8">
    <location>
        <begin position="175"/>
        <end position="192"/>
    </location>
</feature>
<dbReference type="PATRIC" id="fig|740709.3.peg.1439"/>
<dbReference type="PANTHER" id="PTHR30462">
    <property type="entry name" value="INTERMEMBRANE TRANSPORT PROTEIN PQIB-RELATED"/>
    <property type="match status" value="1"/>
</dbReference>
<keyword evidence="6 8" id="KW-1133">Transmembrane helix</keyword>
<organism evidence="9 10">
    <name type="scientific">Idiomarina xiamenensis 10-D-4</name>
    <dbReference type="NCBI Taxonomy" id="740709"/>
    <lineage>
        <taxon>Bacteria</taxon>
        <taxon>Pseudomonadati</taxon>
        <taxon>Pseudomonadota</taxon>
        <taxon>Gammaproteobacteria</taxon>
        <taxon>Alteromonadales</taxon>
        <taxon>Idiomarinaceae</taxon>
        <taxon>Idiomarina</taxon>
    </lineage>
</organism>
<dbReference type="GO" id="GO:0005886">
    <property type="term" value="C:plasma membrane"/>
    <property type="evidence" value="ECO:0007669"/>
    <property type="project" value="UniProtKB-SubCell"/>
</dbReference>
<evidence type="ECO:0000256" key="4">
    <source>
        <dbReference type="ARBA" id="ARBA00022519"/>
    </source>
</evidence>
<keyword evidence="3" id="KW-1003">Cell membrane</keyword>
<comment type="similarity">
    <text evidence="2">Belongs to the PqiA family.</text>
</comment>
<keyword evidence="4" id="KW-0997">Cell inner membrane</keyword>
<dbReference type="Pfam" id="PF04403">
    <property type="entry name" value="PqiA"/>
    <property type="match status" value="2"/>
</dbReference>
<evidence type="ECO:0000313" key="10">
    <source>
        <dbReference type="Proteomes" id="UP000014115"/>
    </source>
</evidence>
<feature type="transmembrane region" description="Helical" evidence="8">
    <location>
        <begin position="351"/>
        <end position="372"/>
    </location>
</feature>
<evidence type="ECO:0000256" key="6">
    <source>
        <dbReference type="ARBA" id="ARBA00022989"/>
    </source>
</evidence>
<dbReference type="PANTHER" id="PTHR30462:SF3">
    <property type="entry name" value="INTERMEMBRANE TRANSPORT PROTEIN PQIA"/>
    <property type="match status" value="1"/>
</dbReference>
<reference evidence="9 10" key="1">
    <citation type="journal article" date="2012" name="J. Bacteriol.">
        <title>Genome Sequence of Idiomarina xiamenensis Type Strain 10-D-4.</title>
        <authorList>
            <person name="Lai Q."/>
            <person name="Wang L."/>
            <person name="Wang W."/>
            <person name="Shao Z."/>
        </authorList>
    </citation>
    <scope>NUCLEOTIDE SEQUENCE [LARGE SCALE GENOMIC DNA]</scope>
    <source>
        <strain evidence="9 10">10-D-4</strain>
    </source>
</reference>
<keyword evidence="10" id="KW-1185">Reference proteome</keyword>
<evidence type="ECO:0000256" key="7">
    <source>
        <dbReference type="ARBA" id="ARBA00023136"/>
    </source>
</evidence>
<name>K2KN48_9GAMM</name>
<dbReference type="RefSeq" id="WP_008488604.1">
    <property type="nucleotide sequence ID" value="NZ_AMRG01000007.1"/>
</dbReference>